<protein>
    <recommendedName>
        <fullName evidence="9">C2H2-type domain-containing protein</fullName>
    </recommendedName>
</protein>
<evidence type="ECO:0000256" key="3">
    <source>
        <dbReference type="ARBA" id="ARBA00022737"/>
    </source>
</evidence>
<organism evidence="10 11">
    <name type="scientific">Oryzias latipes</name>
    <name type="common">Japanese rice fish</name>
    <name type="synonym">Japanese killifish</name>
    <dbReference type="NCBI Taxonomy" id="8090"/>
    <lineage>
        <taxon>Eukaryota</taxon>
        <taxon>Metazoa</taxon>
        <taxon>Chordata</taxon>
        <taxon>Craniata</taxon>
        <taxon>Vertebrata</taxon>
        <taxon>Euteleostomi</taxon>
        <taxon>Actinopterygii</taxon>
        <taxon>Neopterygii</taxon>
        <taxon>Teleostei</taxon>
        <taxon>Neoteleostei</taxon>
        <taxon>Acanthomorphata</taxon>
        <taxon>Ovalentaria</taxon>
        <taxon>Atherinomorphae</taxon>
        <taxon>Beloniformes</taxon>
        <taxon>Adrianichthyidae</taxon>
        <taxon>Oryziinae</taxon>
        <taxon>Oryzias</taxon>
    </lineage>
</organism>
<dbReference type="FunFam" id="3.30.160.60:FF:000625">
    <property type="entry name" value="Zinc finger protein 536"/>
    <property type="match status" value="1"/>
</dbReference>
<dbReference type="Ensembl" id="ENSORLT00000002859.2">
    <property type="protein sequence ID" value="ENSORLP00000002858.2"/>
    <property type="gene ID" value="ENSORLG00000002307.2"/>
</dbReference>
<dbReference type="GeneTree" id="ENSGT00950000183052"/>
<dbReference type="PROSITE" id="PS00028">
    <property type="entry name" value="ZINC_FINGER_C2H2_1"/>
    <property type="match status" value="3"/>
</dbReference>
<dbReference type="Pfam" id="PF00096">
    <property type="entry name" value="zf-C2H2"/>
    <property type="match status" value="3"/>
</dbReference>
<reference evidence="10" key="2">
    <citation type="submission" date="2025-08" db="UniProtKB">
        <authorList>
            <consortium name="Ensembl"/>
        </authorList>
    </citation>
    <scope>IDENTIFICATION</scope>
    <source>
        <strain evidence="10">Hd-rR</strain>
    </source>
</reference>
<dbReference type="GO" id="GO:0008270">
    <property type="term" value="F:zinc ion binding"/>
    <property type="evidence" value="ECO:0007669"/>
    <property type="project" value="UniProtKB-KW"/>
</dbReference>
<feature type="domain" description="C2H2-type" evidence="9">
    <location>
        <begin position="65"/>
        <end position="92"/>
    </location>
</feature>
<dbReference type="PANTHER" id="PTHR24394">
    <property type="entry name" value="ZINC FINGER PROTEIN"/>
    <property type="match status" value="1"/>
</dbReference>
<dbReference type="FunFam" id="3.30.160.60:FF:002390">
    <property type="entry name" value="zinc finger protein 404 isoform X2"/>
    <property type="match status" value="1"/>
</dbReference>
<name>H2LAF0_ORYLA</name>
<accession>H2LAF0</accession>
<dbReference type="GO" id="GO:0005634">
    <property type="term" value="C:nucleus"/>
    <property type="evidence" value="ECO:0007669"/>
    <property type="project" value="UniProtKB-SubCell"/>
</dbReference>
<evidence type="ECO:0000256" key="8">
    <source>
        <dbReference type="SAM" id="MobiDB-lite"/>
    </source>
</evidence>
<evidence type="ECO:0000256" key="1">
    <source>
        <dbReference type="ARBA" id="ARBA00004123"/>
    </source>
</evidence>
<feature type="compositionally biased region" description="Basic and acidic residues" evidence="8">
    <location>
        <begin position="31"/>
        <end position="46"/>
    </location>
</feature>
<evidence type="ECO:0000256" key="2">
    <source>
        <dbReference type="ARBA" id="ARBA00022723"/>
    </source>
</evidence>
<dbReference type="PANTHER" id="PTHR24394:SF44">
    <property type="entry name" value="ZINC FINGER PROTEIN 271-LIKE"/>
    <property type="match status" value="1"/>
</dbReference>
<evidence type="ECO:0000256" key="5">
    <source>
        <dbReference type="ARBA" id="ARBA00022833"/>
    </source>
</evidence>
<dbReference type="FunFam" id="3.30.160.60:FF:002325">
    <property type="entry name" value="Si:cabz01021430.2"/>
    <property type="match status" value="1"/>
</dbReference>
<evidence type="ECO:0000313" key="10">
    <source>
        <dbReference type="Ensembl" id="ENSORLP00000002858.2"/>
    </source>
</evidence>
<evidence type="ECO:0000256" key="4">
    <source>
        <dbReference type="ARBA" id="ARBA00022771"/>
    </source>
</evidence>
<dbReference type="InterPro" id="IPR013087">
    <property type="entry name" value="Znf_C2H2_type"/>
</dbReference>
<dbReference type="InterPro" id="IPR036236">
    <property type="entry name" value="Znf_C2H2_sf"/>
</dbReference>
<keyword evidence="2" id="KW-0479">Metal-binding</keyword>
<keyword evidence="4 7" id="KW-0863">Zinc-finger</keyword>
<evidence type="ECO:0000256" key="6">
    <source>
        <dbReference type="ARBA" id="ARBA00023242"/>
    </source>
</evidence>
<feature type="region of interest" description="Disordered" evidence="8">
    <location>
        <begin position="1"/>
        <end position="60"/>
    </location>
</feature>
<evidence type="ECO:0000256" key="7">
    <source>
        <dbReference type="PROSITE-ProRule" id="PRU00042"/>
    </source>
</evidence>
<dbReference type="Proteomes" id="UP000001038">
    <property type="component" value="Chromosome 4"/>
</dbReference>
<sequence length="200" mass="22773">MSSIIRKGLRFSSGWEPEPPRIKDEEEEEELCVKPNEEHQPYSDSKKSKKSFTQKSQKLPDGDRFPCEVCGKSFRTAAILVAHMRIHTGEKPFSCNVCGKRFTACGTLANHMIIHVNKRPFSCLLCDKSFKQRRHLNVHMRVHSGEKPYSCEECGLSYKSNSTKVDFHWSNVHSLCSLAQTSLFCLLPFFSSGFLADLLP</sequence>
<dbReference type="SMART" id="SM00355">
    <property type="entry name" value="ZnF_C2H2"/>
    <property type="match status" value="4"/>
</dbReference>
<comment type="subcellular location">
    <subcellularLocation>
        <location evidence="1">Nucleus</location>
    </subcellularLocation>
</comment>
<dbReference type="Gene3D" id="3.30.160.60">
    <property type="entry name" value="Classic Zinc Finger"/>
    <property type="match status" value="4"/>
</dbReference>
<dbReference type="Bgee" id="ENSORLG00000002307">
    <property type="expression patterns" value="Expressed in testis and 14 other cell types or tissues"/>
</dbReference>
<reference evidence="10 11" key="1">
    <citation type="journal article" date="2007" name="Nature">
        <title>The medaka draft genome and insights into vertebrate genome evolution.</title>
        <authorList>
            <person name="Kasahara M."/>
            <person name="Naruse K."/>
            <person name="Sasaki S."/>
            <person name="Nakatani Y."/>
            <person name="Qu W."/>
            <person name="Ahsan B."/>
            <person name="Yamada T."/>
            <person name="Nagayasu Y."/>
            <person name="Doi K."/>
            <person name="Kasai Y."/>
            <person name="Jindo T."/>
            <person name="Kobayashi D."/>
            <person name="Shimada A."/>
            <person name="Toyoda A."/>
            <person name="Kuroki Y."/>
            <person name="Fujiyama A."/>
            <person name="Sasaki T."/>
            <person name="Shimizu A."/>
            <person name="Asakawa S."/>
            <person name="Shimizu N."/>
            <person name="Hashimoto S."/>
            <person name="Yang J."/>
            <person name="Lee Y."/>
            <person name="Matsushima K."/>
            <person name="Sugano S."/>
            <person name="Sakaizumi M."/>
            <person name="Narita T."/>
            <person name="Ohishi K."/>
            <person name="Haga S."/>
            <person name="Ohta F."/>
            <person name="Nomoto H."/>
            <person name="Nogata K."/>
            <person name="Morishita T."/>
            <person name="Endo T."/>
            <person name="Shin-I T."/>
            <person name="Takeda H."/>
            <person name="Morishita S."/>
            <person name="Kohara Y."/>
        </authorList>
    </citation>
    <scope>NUCLEOTIDE SEQUENCE [LARGE SCALE GENOMIC DNA]</scope>
    <source>
        <strain evidence="10 11">Hd-rR</strain>
    </source>
</reference>
<keyword evidence="3" id="KW-0677">Repeat</keyword>
<dbReference type="AlphaFoldDB" id="H2LAF0"/>
<feature type="domain" description="C2H2-type" evidence="9">
    <location>
        <begin position="93"/>
        <end position="120"/>
    </location>
</feature>
<feature type="domain" description="C2H2-type" evidence="9">
    <location>
        <begin position="121"/>
        <end position="148"/>
    </location>
</feature>
<dbReference type="SUPFAM" id="SSF57667">
    <property type="entry name" value="beta-beta-alpha zinc fingers"/>
    <property type="match status" value="2"/>
</dbReference>
<keyword evidence="11" id="KW-1185">Reference proteome</keyword>
<proteinExistence type="predicted"/>
<dbReference type="HOGENOM" id="CLU_002678_2_2_1"/>
<keyword evidence="6" id="KW-0539">Nucleus</keyword>
<evidence type="ECO:0000259" key="9">
    <source>
        <dbReference type="PROSITE" id="PS50157"/>
    </source>
</evidence>
<keyword evidence="5" id="KW-0862">Zinc</keyword>
<dbReference type="PROSITE" id="PS50157">
    <property type="entry name" value="ZINC_FINGER_C2H2_2"/>
    <property type="match status" value="3"/>
</dbReference>
<evidence type="ECO:0000313" key="11">
    <source>
        <dbReference type="Proteomes" id="UP000001038"/>
    </source>
</evidence>
<reference evidence="10" key="3">
    <citation type="submission" date="2025-09" db="UniProtKB">
        <authorList>
            <consortium name="Ensembl"/>
        </authorList>
    </citation>
    <scope>IDENTIFICATION</scope>
    <source>
        <strain evidence="10">Hd-rR</strain>
    </source>
</reference>